<keyword evidence="4 8" id="KW-0812">Transmembrane</keyword>
<gene>
    <name evidence="12" type="ORF">GCM10023230_14980</name>
</gene>
<evidence type="ECO:0000256" key="3">
    <source>
        <dbReference type="ARBA" id="ARBA00022452"/>
    </source>
</evidence>
<dbReference type="Pfam" id="PF00593">
    <property type="entry name" value="TonB_dep_Rec_b-barrel"/>
    <property type="match status" value="1"/>
</dbReference>
<keyword evidence="3 8" id="KW-1134">Transmembrane beta strand</keyword>
<dbReference type="NCBIfam" id="TIGR04056">
    <property type="entry name" value="OMP_RagA_SusC"/>
    <property type="match status" value="1"/>
</dbReference>
<keyword evidence="6 8" id="KW-0472">Membrane</keyword>
<evidence type="ECO:0000256" key="7">
    <source>
        <dbReference type="ARBA" id="ARBA00023237"/>
    </source>
</evidence>
<reference evidence="13" key="1">
    <citation type="journal article" date="2019" name="Int. J. Syst. Evol. Microbiol.">
        <title>The Global Catalogue of Microorganisms (GCM) 10K type strain sequencing project: providing services to taxonomists for standard genome sequencing and annotation.</title>
        <authorList>
            <consortium name="The Broad Institute Genomics Platform"/>
            <consortium name="The Broad Institute Genome Sequencing Center for Infectious Disease"/>
            <person name="Wu L."/>
            <person name="Ma J."/>
        </authorList>
    </citation>
    <scope>NUCLEOTIDE SEQUENCE [LARGE SCALE GENOMIC DNA]</scope>
    <source>
        <strain evidence="13">JCM 18198</strain>
    </source>
</reference>
<dbReference type="SUPFAM" id="SSF56935">
    <property type="entry name" value="Porins"/>
    <property type="match status" value="1"/>
</dbReference>
<evidence type="ECO:0000256" key="8">
    <source>
        <dbReference type="PROSITE-ProRule" id="PRU01360"/>
    </source>
</evidence>
<dbReference type="Gene3D" id="2.170.130.10">
    <property type="entry name" value="TonB-dependent receptor, plug domain"/>
    <property type="match status" value="1"/>
</dbReference>
<protein>
    <submittedName>
        <fullName evidence="12">SusC/RagA family TonB-linked outer membrane protein</fullName>
    </submittedName>
</protein>
<dbReference type="SUPFAM" id="SSF49464">
    <property type="entry name" value="Carboxypeptidase regulatory domain-like"/>
    <property type="match status" value="1"/>
</dbReference>
<comment type="caution">
    <text evidence="12">The sequence shown here is derived from an EMBL/GenBank/DDBJ whole genome shotgun (WGS) entry which is preliminary data.</text>
</comment>
<dbReference type="InterPro" id="IPR008969">
    <property type="entry name" value="CarboxyPept-like_regulatory"/>
</dbReference>
<name>A0ABP8ZU57_9FLAO</name>
<comment type="subcellular location">
    <subcellularLocation>
        <location evidence="1 8">Cell outer membrane</location>
        <topology evidence="1 8">Multi-pass membrane protein</topology>
    </subcellularLocation>
</comment>
<evidence type="ECO:0000256" key="1">
    <source>
        <dbReference type="ARBA" id="ARBA00004571"/>
    </source>
</evidence>
<dbReference type="InterPro" id="IPR036942">
    <property type="entry name" value="Beta-barrel_TonB_sf"/>
</dbReference>
<keyword evidence="5 9" id="KW-0798">TonB box</keyword>
<keyword evidence="2 8" id="KW-0813">Transport</keyword>
<evidence type="ECO:0000256" key="2">
    <source>
        <dbReference type="ARBA" id="ARBA00022448"/>
    </source>
</evidence>
<feature type="domain" description="TonB-dependent receptor plug" evidence="11">
    <location>
        <begin position="106"/>
        <end position="212"/>
    </location>
</feature>
<dbReference type="InterPro" id="IPR012910">
    <property type="entry name" value="Plug_dom"/>
</dbReference>
<evidence type="ECO:0000259" key="11">
    <source>
        <dbReference type="Pfam" id="PF07715"/>
    </source>
</evidence>
<dbReference type="InterPro" id="IPR039426">
    <property type="entry name" value="TonB-dep_rcpt-like"/>
</dbReference>
<feature type="domain" description="TonB-dependent receptor-like beta-barrel" evidence="10">
    <location>
        <begin position="415"/>
        <end position="779"/>
    </location>
</feature>
<dbReference type="Pfam" id="PF07715">
    <property type="entry name" value="Plug"/>
    <property type="match status" value="1"/>
</dbReference>
<sequence length="1023" mass="111512">MALTMQFSFAQEKTITGTVSDASGPLPGVNVVVQGTTRGVQTNFDGSYSIKAKEGEKLVYSFMGMGTVTKVVGASSVMNATMQDDAATQLKEVVVTAVGIKKRQDAITSENQVVKAKEITQAANPNVVQSLTGKVSGLQINTTSSGVAATTKVVLRGARSISSSNEALVVIDGAISNIATLQQIAPELIDNVNVLKGAQGAALYGSDGVNGVIIVNTKKGSKGDKLSVNVNSAVDFSSIAYMPQSQLRYGQGWDGTFSSFENGSWGPEFDGSMQPVGLPQPDGTYFMAPYSPIKDHMKNFFKNGTIYQNGISLSGGDINSGYFNFGANRTQNDFVVEGDELKQNSFLFRAGKKIGKWSLEGNVNYITQDIKQVGQGTINASLYDDLLNTASNIPVELFSAGINSSHWNVYYLSPYWRIKNQREFRETNRFTAGVTLGYEINKNIDVSYLANLRLNNFANMNYDNGFVDTYSATYGARGKGFVSQYFKGNQSDRIYYGDLLVNFNYNLTDNISLKANLGNNLQDTRQEFVNQGGTNLEVPGIYNMSNVLNPAQPSTLDNRTVQKRKIGVFANIDLGYKDYLFLNLTGRNDWSSVFAKNNNSYFYPSAGVSFVPTKAFGLEDSFLNYAKVTANYTRVGNDNGVQPYDINKVVALGDGFPFANNSYVLDRTLTNPGITPEFVTTKEVSAKLGFLKDRITLSGSYYVTDTDDLITDVSTSSTTGAFSLLDNVGSMQTKGNEIELGVTPFRSEEPRGFTWDARLSYTHYKSIITKVSADANAVELRNAGIVGIFAEVGEEYPLIKGTSYLRDDYGRVIVDDNGLPTIDNNFKKLGSATPDYILGFNSAISYKGFRLSTTIDYRTGHKFYSNTKSTMAFNGKLIETAENRTGFIMPNSSYDYNGDGSIGADEANGSIVTAAGGTPSYINYVNNFYTGAAENFVLDASALKIRELSLGYTLDPKFTSKLGLEALSFSVNARNFYTWLPKQNKGYNDPETAEGTGNLTSGLAFNNRYPNQKTIGFALNLKF</sequence>
<dbReference type="InterPro" id="IPR000531">
    <property type="entry name" value="Beta-barrel_TonB"/>
</dbReference>
<evidence type="ECO:0000313" key="13">
    <source>
        <dbReference type="Proteomes" id="UP001500141"/>
    </source>
</evidence>
<organism evidence="12 13">
    <name type="scientific">Flavobacterium hankyongi</name>
    <dbReference type="NCBI Taxonomy" id="1176532"/>
    <lineage>
        <taxon>Bacteria</taxon>
        <taxon>Pseudomonadati</taxon>
        <taxon>Bacteroidota</taxon>
        <taxon>Flavobacteriia</taxon>
        <taxon>Flavobacteriales</taxon>
        <taxon>Flavobacteriaceae</taxon>
        <taxon>Flavobacterium</taxon>
    </lineage>
</organism>
<comment type="similarity">
    <text evidence="8 9">Belongs to the TonB-dependent receptor family.</text>
</comment>
<dbReference type="InterPro" id="IPR023996">
    <property type="entry name" value="TonB-dep_OMP_SusC/RagA"/>
</dbReference>
<evidence type="ECO:0000256" key="9">
    <source>
        <dbReference type="RuleBase" id="RU003357"/>
    </source>
</evidence>
<dbReference type="Gene3D" id="2.40.170.20">
    <property type="entry name" value="TonB-dependent receptor, beta-barrel domain"/>
    <property type="match status" value="1"/>
</dbReference>
<evidence type="ECO:0000256" key="4">
    <source>
        <dbReference type="ARBA" id="ARBA00022692"/>
    </source>
</evidence>
<proteinExistence type="inferred from homology"/>
<evidence type="ECO:0000259" key="10">
    <source>
        <dbReference type="Pfam" id="PF00593"/>
    </source>
</evidence>
<keyword evidence="7 8" id="KW-0998">Cell outer membrane</keyword>
<keyword evidence="13" id="KW-1185">Reference proteome</keyword>
<evidence type="ECO:0000256" key="5">
    <source>
        <dbReference type="ARBA" id="ARBA00023077"/>
    </source>
</evidence>
<dbReference type="Pfam" id="PF13715">
    <property type="entry name" value="CarbopepD_reg_2"/>
    <property type="match status" value="1"/>
</dbReference>
<dbReference type="EMBL" id="BAABIP010000011">
    <property type="protein sequence ID" value="GAA4766242.1"/>
    <property type="molecule type" value="Genomic_DNA"/>
</dbReference>
<dbReference type="PROSITE" id="PS52016">
    <property type="entry name" value="TONB_DEPENDENT_REC_3"/>
    <property type="match status" value="1"/>
</dbReference>
<accession>A0ABP8ZU57</accession>
<evidence type="ECO:0000313" key="12">
    <source>
        <dbReference type="EMBL" id="GAA4766242.1"/>
    </source>
</evidence>
<dbReference type="Proteomes" id="UP001500141">
    <property type="component" value="Unassembled WGS sequence"/>
</dbReference>
<dbReference type="InterPro" id="IPR037066">
    <property type="entry name" value="Plug_dom_sf"/>
</dbReference>
<evidence type="ECO:0000256" key="6">
    <source>
        <dbReference type="ARBA" id="ARBA00023136"/>
    </source>
</evidence>
<dbReference type="Gene3D" id="2.60.40.1120">
    <property type="entry name" value="Carboxypeptidase-like, regulatory domain"/>
    <property type="match status" value="1"/>
</dbReference>